<sequence>MRRSHPRAFDGSGLGVVQPHSGVKALAYPRTRILPSDYFVIGNRYSVRGFDEQLTLAAENAGDARPMA</sequence>
<reference evidence="2 3" key="1">
    <citation type="journal article" date="2012" name="J. Bacteriol.">
        <title>De Novo Genome Project of Cupriavidus basilensis OR16.</title>
        <authorList>
            <person name="Cserhati M."/>
            <person name="Kriszt B."/>
            <person name="Szoboszlay S."/>
            <person name="Toth A."/>
            <person name="Szabo I."/>
            <person name="Tancsics A."/>
            <person name="Nagy I."/>
            <person name="Horvath B."/>
            <person name="Nagy I."/>
            <person name="Kukolya J."/>
        </authorList>
    </citation>
    <scope>NUCLEOTIDE SEQUENCE [LARGE SCALE GENOMIC DNA]</scope>
    <source>
        <strain evidence="2 3">OR16</strain>
    </source>
</reference>
<proteinExistence type="predicted"/>
<feature type="domain" description="Haemolysin activator HlyB C-terminal" evidence="1">
    <location>
        <begin position="28"/>
        <end position="61"/>
    </location>
</feature>
<dbReference type="EMBL" id="AHJE01000193">
    <property type="protein sequence ID" value="EHP37766.1"/>
    <property type="molecule type" value="Genomic_DNA"/>
</dbReference>
<evidence type="ECO:0000313" key="3">
    <source>
        <dbReference type="Proteomes" id="UP000005808"/>
    </source>
</evidence>
<organism evidence="2 3">
    <name type="scientific">Cupriavidus basilensis OR16</name>
    <dbReference type="NCBI Taxonomy" id="1127483"/>
    <lineage>
        <taxon>Bacteria</taxon>
        <taxon>Pseudomonadati</taxon>
        <taxon>Pseudomonadota</taxon>
        <taxon>Betaproteobacteria</taxon>
        <taxon>Burkholderiales</taxon>
        <taxon>Burkholderiaceae</taxon>
        <taxon>Cupriavidus</taxon>
    </lineage>
</organism>
<dbReference type="InterPro" id="IPR005565">
    <property type="entry name" value="Hemolysn_activator_HlyB_C"/>
</dbReference>
<protein>
    <submittedName>
        <fullName evidence="2">Hemolysin activation/secretion protein</fullName>
    </submittedName>
</protein>
<dbReference type="Proteomes" id="UP000005808">
    <property type="component" value="Unassembled WGS sequence"/>
</dbReference>
<gene>
    <name evidence="2" type="ORF">OR16_41179</name>
</gene>
<accession>H1SIB5</accession>
<dbReference type="PATRIC" id="fig|1127483.3.peg.8180"/>
<evidence type="ECO:0000259" key="1">
    <source>
        <dbReference type="Pfam" id="PF03865"/>
    </source>
</evidence>
<comment type="caution">
    <text evidence="2">The sequence shown here is derived from an EMBL/GenBank/DDBJ whole genome shotgun (WGS) entry which is preliminary data.</text>
</comment>
<name>H1SIB5_9BURK</name>
<dbReference type="Pfam" id="PF03865">
    <property type="entry name" value="ShlB"/>
    <property type="match status" value="1"/>
</dbReference>
<evidence type="ECO:0000313" key="2">
    <source>
        <dbReference type="EMBL" id="EHP37766.1"/>
    </source>
</evidence>
<dbReference type="AlphaFoldDB" id="H1SIB5"/>